<accession>A0ABS9LBT4</accession>
<reference evidence="3" key="1">
    <citation type="submission" date="2022-01" db="EMBL/GenBank/DDBJ databases">
        <authorList>
            <person name="Jo J.-H."/>
            <person name="Im W.-T."/>
        </authorList>
    </citation>
    <scope>NUCLEOTIDE SEQUENCE</scope>
    <source>
        <strain evidence="3">I2-34</strain>
    </source>
</reference>
<gene>
    <name evidence="3" type="ORF">LVY72_19845</name>
</gene>
<evidence type="ECO:0000256" key="1">
    <source>
        <dbReference type="SAM" id="MobiDB-lite"/>
    </source>
</evidence>
<keyword evidence="2" id="KW-1133">Transmembrane helix</keyword>
<evidence type="ECO:0000313" key="4">
    <source>
        <dbReference type="Proteomes" id="UP001165368"/>
    </source>
</evidence>
<name>A0ABS9LBT4_9MICC</name>
<keyword evidence="4" id="KW-1185">Reference proteome</keyword>
<sequence length="95" mass="9804">MPFRTLLHYPAVRLVLETAGAALVLTIGVEMIAHANGSTWAPLIGGPAITLAGAHLIILARAWHDHLGRAAKARKNPADGTAGPQPAEARSGTGQ</sequence>
<feature type="transmembrane region" description="Helical" evidence="2">
    <location>
        <begin position="39"/>
        <end position="60"/>
    </location>
</feature>
<dbReference type="RefSeq" id="WP_237825710.1">
    <property type="nucleotide sequence ID" value="NZ_JAKLTQ010000021.1"/>
</dbReference>
<proteinExistence type="predicted"/>
<protein>
    <submittedName>
        <fullName evidence="3">Uncharacterized protein</fullName>
    </submittedName>
</protein>
<dbReference type="EMBL" id="JAKLTQ010000021">
    <property type="protein sequence ID" value="MCG2624144.1"/>
    <property type="molecule type" value="Genomic_DNA"/>
</dbReference>
<keyword evidence="2" id="KW-0472">Membrane</keyword>
<feature type="transmembrane region" description="Helical" evidence="2">
    <location>
        <begin position="12"/>
        <end position="33"/>
    </location>
</feature>
<keyword evidence="2" id="KW-0812">Transmembrane</keyword>
<feature type="region of interest" description="Disordered" evidence="1">
    <location>
        <begin position="70"/>
        <end position="95"/>
    </location>
</feature>
<comment type="caution">
    <text evidence="3">The sequence shown here is derived from an EMBL/GenBank/DDBJ whole genome shotgun (WGS) entry which is preliminary data.</text>
</comment>
<evidence type="ECO:0000313" key="3">
    <source>
        <dbReference type="EMBL" id="MCG2624144.1"/>
    </source>
</evidence>
<evidence type="ECO:0000256" key="2">
    <source>
        <dbReference type="SAM" id="Phobius"/>
    </source>
</evidence>
<organism evidence="3 4">
    <name type="scientific">Arthrobacter hankyongi</name>
    <dbReference type="NCBI Taxonomy" id="2904801"/>
    <lineage>
        <taxon>Bacteria</taxon>
        <taxon>Bacillati</taxon>
        <taxon>Actinomycetota</taxon>
        <taxon>Actinomycetes</taxon>
        <taxon>Micrococcales</taxon>
        <taxon>Micrococcaceae</taxon>
        <taxon>Arthrobacter</taxon>
    </lineage>
</organism>
<dbReference type="Proteomes" id="UP001165368">
    <property type="component" value="Unassembled WGS sequence"/>
</dbReference>